<reference evidence="2 3" key="1">
    <citation type="submission" date="2019-06" db="EMBL/GenBank/DDBJ databases">
        <title>A chromosomal-level reference genome of Carpinus fangiana (Coryloideae, Betulaceae).</title>
        <authorList>
            <person name="Yang X."/>
            <person name="Wang Z."/>
            <person name="Zhang L."/>
            <person name="Hao G."/>
            <person name="Liu J."/>
            <person name="Yang Y."/>
        </authorList>
    </citation>
    <scope>NUCLEOTIDE SEQUENCE [LARGE SCALE GENOMIC DNA]</scope>
    <source>
        <strain evidence="2">Cfa_2016G</strain>
        <tissue evidence="2">Leaf</tissue>
    </source>
</reference>
<protein>
    <recommendedName>
        <fullName evidence="4">Nucleotide exchange factor Fes1 domain-containing protein</fullName>
    </recommendedName>
</protein>
<keyword evidence="3" id="KW-1185">Reference proteome</keyword>
<organism evidence="2 3">
    <name type="scientific">Carpinus fangiana</name>
    <dbReference type="NCBI Taxonomy" id="176857"/>
    <lineage>
        <taxon>Eukaryota</taxon>
        <taxon>Viridiplantae</taxon>
        <taxon>Streptophyta</taxon>
        <taxon>Embryophyta</taxon>
        <taxon>Tracheophyta</taxon>
        <taxon>Spermatophyta</taxon>
        <taxon>Magnoliopsida</taxon>
        <taxon>eudicotyledons</taxon>
        <taxon>Gunneridae</taxon>
        <taxon>Pentapetalae</taxon>
        <taxon>rosids</taxon>
        <taxon>fabids</taxon>
        <taxon>Fagales</taxon>
        <taxon>Betulaceae</taxon>
        <taxon>Carpinus</taxon>
    </lineage>
</organism>
<dbReference type="EMBL" id="CM017321">
    <property type="protein sequence ID" value="KAE7997683.1"/>
    <property type="molecule type" value="Genomic_DNA"/>
</dbReference>
<evidence type="ECO:0000256" key="1">
    <source>
        <dbReference type="SAM" id="MobiDB-lite"/>
    </source>
</evidence>
<dbReference type="InterPro" id="IPR011989">
    <property type="entry name" value="ARM-like"/>
</dbReference>
<dbReference type="Proteomes" id="UP000327013">
    <property type="component" value="Chromosome 1"/>
</dbReference>
<evidence type="ECO:0000313" key="2">
    <source>
        <dbReference type="EMBL" id="KAE7997683.1"/>
    </source>
</evidence>
<dbReference type="OrthoDB" id="779821at2759"/>
<dbReference type="SUPFAM" id="SSF48371">
    <property type="entry name" value="ARM repeat"/>
    <property type="match status" value="1"/>
</dbReference>
<dbReference type="AlphaFoldDB" id="A0A5N6QHL2"/>
<feature type="region of interest" description="Disordered" evidence="1">
    <location>
        <begin position="325"/>
        <end position="344"/>
    </location>
</feature>
<dbReference type="PANTHER" id="PTHR35834:SF2">
    <property type="entry name" value="ATAXIN-10 DOMAIN-CONTAINING PROTEIN"/>
    <property type="match status" value="1"/>
</dbReference>
<evidence type="ECO:0000313" key="3">
    <source>
        <dbReference type="Proteomes" id="UP000327013"/>
    </source>
</evidence>
<proteinExistence type="predicted"/>
<evidence type="ECO:0008006" key="4">
    <source>
        <dbReference type="Google" id="ProtNLM"/>
    </source>
</evidence>
<sequence length="418" mass="46242">MRISKRLSAMEDPSSKADSPRVLRVLEALKQASHQLQSHPSPNSSELNSSSAINALLELETESDAILSKDPNLSALSQHLSDLKALVDTLHKSHGHHTLKSFLTRRASTHSISRVAASIESEIQAWIDRKSIETLTGVLRDCQKQPFNNEDELINLLTQFEDRVSQGFNRELQDLVLKSKLFSLLESILCNPNSPKRIRERCAFAITELIRFNKDVFVGQVLMGRTIGSLITMASSASIKVLCSLIRSIKSPLVDEIESHGGIPKIINLLDFQDLELRVLAMDCVLEIGYFGRKEAIEAMLREGLIRKLVELQRSELGGALIDMGRNGSSNGGENEEVGVGVGGVEGKRGSRERSFLERHPFASCVARFAVQLEVGEGLRQRERRAFKQEILVRVREACASDAEAATIIAEVLWGSSP</sequence>
<dbReference type="Gene3D" id="1.25.10.10">
    <property type="entry name" value="Leucine-rich Repeat Variant"/>
    <property type="match status" value="1"/>
</dbReference>
<gene>
    <name evidence="2" type="ORF">FH972_002293</name>
</gene>
<feature type="region of interest" description="Disordered" evidence="1">
    <location>
        <begin position="1"/>
        <end position="20"/>
    </location>
</feature>
<dbReference type="PANTHER" id="PTHR35834">
    <property type="entry name" value="ARMADILLO-TYPE FOLD PROTEIN-RELATED"/>
    <property type="match status" value="1"/>
</dbReference>
<accession>A0A5N6QHL2</accession>
<name>A0A5N6QHL2_9ROSI</name>
<dbReference type="InterPro" id="IPR016024">
    <property type="entry name" value="ARM-type_fold"/>
</dbReference>